<dbReference type="EMBL" id="SRLB01000010">
    <property type="protein sequence ID" value="TGD98669.1"/>
    <property type="molecule type" value="Genomic_DNA"/>
</dbReference>
<gene>
    <name evidence="1" type="ORF">EU555_15120</name>
</gene>
<evidence type="ECO:0000313" key="2">
    <source>
        <dbReference type="Proteomes" id="UP000297535"/>
    </source>
</evidence>
<evidence type="ECO:0000313" key="1">
    <source>
        <dbReference type="EMBL" id="TGD98669.1"/>
    </source>
</evidence>
<dbReference type="AlphaFoldDB" id="A0A4Z0NPB5"/>
<dbReference type="OrthoDB" id="8006043at2"/>
<proteinExistence type="predicted"/>
<reference evidence="1 2" key="1">
    <citation type="submission" date="2019-04" db="EMBL/GenBank/DDBJ databases">
        <authorList>
            <person name="Feng G."/>
            <person name="Zhu H."/>
        </authorList>
    </citation>
    <scope>NUCLEOTIDE SEQUENCE [LARGE SCALE GENOMIC DNA]</scope>
    <source>
        <strain evidence="1 2">6HR-1</strain>
    </source>
</reference>
<dbReference type="RefSeq" id="WP_135415477.1">
    <property type="nucleotide sequence ID" value="NZ_SRLB01000010.1"/>
</dbReference>
<name>A0A4Z0NPB5_9HYPH</name>
<accession>A0A4Z0NPB5</accession>
<dbReference type="Proteomes" id="UP000297535">
    <property type="component" value="Unassembled WGS sequence"/>
</dbReference>
<keyword evidence="2" id="KW-1185">Reference proteome</keyword>
<protein>
    <submittedName>
        <fullName evidence="1">Uncharacterized protein</fullName>
    </submittedName>
</protein>
<sequence>MNDEAQQVVVAVSRLLQVQVIDSGRTLAMRLEAADGRELAVLVPRLVADDLRTHLVDTLDSAAHLSNS</sequence>
<organism evidence="1 2">
    <name type="scientific">Methylobacterium nonmethylotrophicum</name>
    <dbReference type="NCBI Taxonomy" id="1141884"/>
    <lineage>
        <taxon>Bacteria</taxon>
        <taxon>Pseudomonadati</taxon>
        <taxon>Pseudomonadota</taxon>
        <taxon>Alphaproteobacteria</taxon>
        <taxon>Hyphomicrobiales</taxon>
        <taxon>Methylobacteriaceae</taxon>
        <taxon>Methylobacterium</taxon>
    </lineage>
</organism>
<comment type="caution">
    <text evidence="1">The sequence shown here is derived from an EMBL/GenBank/DDBJ whole genome shotgun (WGS) entry which is preliminary data.</text>
</comment>